<evidence type="ECO:0000256" key="3">
    <source>
        <dbReference type="ARBA" id="ARBA00023315"/>
    </source>
</evidence>
<dbReference type="InterPro" id="IPR051016">
    <property type="entry name" value="Diverse_Substrate_AcTransf"/>
</dbReference>
<keyword evidence="2 5" id="KW-0808">Transferase</keyword>
<dbReference type="InterPro" id="IPR016181">
    <property type="entry name" value="Acyl_CoA_acyltransferase"/>
</dbReference>
<dbReference type="PROSITE" id="PS51186">
    <property type="entry name" value="GNAT"/>
    <property type="match status" value="1"/>
</dbReference>
<dbReference type="GO" id="GO:0008080">
    <property type="term" value="F:N-acetyltransferase activity"/>
    <property type="evidence" value="ECO:0007669"/>
    <property type="project" value="UniProtKB-ARBA"/>
</dbReference>
<sequence length="170" mass="19217">MTENTNSAFQKLPLQGAGGLRVAVKADCSRLMELIRELALFEREPEQVTVGLEEFEEAGFGANPVWKAFVVEIDGVVVAFALYYVRYSTWKGSRLYLEDLIVTEEHRGKGLGKLLFDRLFQEVRELGFSGMVWQVLDWNEPAINFYKKYGADLDAGWLNASLSKEQVASL</sequence>
<keyword evidence="3" id="KW-0012">Acyltransferase</keyword>
<protein>
    <submittedName>
        <fullName evidence="5">GNAT family N-acetyltransferase</fullName>
    </submittedName>
</protein>
<dbReference type="Pfam" id="PF00583">
    <property type="entry name" value="Acetyltransf_1"/>
    <property type="match status" value="1"/>
</dbReference>
<dbReference type="PANTHER" id="PTHR10545">
    <property type="entry name" value="DIAMINE N-ACETYLTRANSFERASE"/>
    <property type="match status" value="1"/>
</dbReference>
<gene>
    <name evidence="5" type="ORF">D0C36_01710</name>
</gene>
<name>A0A372NVZ0_9SPHI</name>
<dbReference type="AlphaFoldDB" id="A0A372NVZ0"/>
<dbReference type="OrthoDB" id="9805924at2"/>
<dbReference type="SUPFAM" id="SSF55729">
    <property type="entry name" value="Acyl-CoA N-acyltransferases (Nat)"/>
    <property type="match status" value="1"/>
</dbReference>
<evidence type="ECO:0000256" key="1">
    <source>
        <dbReference type="ARBA" id="ARBA00008694"/>
    </source>
</evidence>
<dbReference type="PANTHER" id="PTHR10545:SF29">
    <property type="entry name" value="GH14572P-RELATED"/>
    <property type="match status" value="1"/>
</dbReference>
<dbReference type="InterPro" id="IPR000182">
    <property type="entry name" value="GNAT_dom"/>
</dbReference>
<proteinExistence type="inferred from homology"/>
<organism evidence="5 6">
    <name type="scientific">Mucilaginibacter conchicola</name>
    <dbReference type="NCBI Taxonomy" id="2303333"/>
    <lineage>
        <taxon>Bacteria</taxon>
        <taxon>Pseudomonadati</taxon>
        <taxon>Bacteroidota</taxon>
        <taxon>Sphingobacteriia</taxon>
        <taxon>Sphingobacteriales</taxon>
        <taxon>Sphingobacteriaceae</taxon>
        <taxon>Mucilaginibacter</taxon>
    </lineage>
</organism>
<evidence type="ECO:0000259" key="4">
    <source>
        <dbReference type="PROSITE" id="PS51186"/>
    </source>
</evidence>
<feature type="domain" description="N-acetyltransferase" evidence="4">
    <location>
        <begin position="18"/>
        <end position="170"/>
    </location>
</feature>
<dbReference type="EMBL" id="QWDC01000001">
    <property type="protein sequence ID" value="RFZ94298.1"/>
    <property type="molecule type" value="Genomic_DNA"/>
</dbReference>
<keyword evidence="6" id="KW-1185">Reference proteome</keyword>
<evidence type="ECO:0000313" key="5">
    <source>
        <dbReference type="EMBL" id="RFZ94298.1"/>
    </source>
</evidence>
<reference evidence="5 6" key="1">
    <citation type="submission" date="2018-08" db="EMBL/GenBank/DDBJ databases">
        <title>Mucilaginibacter sp. MYSH2.</title>
        <authorList>
            <person name="Seo T."/>
        </authorList>
    </citation>
    <scope>NUCLEOTIDE SEQUENCE [LARGE SCALE GENOMIC DNA]</scope>
    <source>
        <strain evidence="5 6">MYSH2</strain>
    </source>
</reference>
<dbReference type="Proteomes" id="UP000264217">
    <property type="component" value="Unassembled WGS sequence"/>
</dbReference>
<accession>A0A372NVZ0</accession>
<evidence type="ECO:0000256" key="2">
    <source>
        <dbReference type="ARBA" id="ARBA00022679"/>
    </source>
</evidence>
<comment type="similarity">
    <text evidence="1">Belongs to the acetyltransferase family.</text>
</comment>
<dbReference type="FunFam" id="3.40.630.30:FF:000064">
    <property type="entry name" value="GNAT family acetyltransferase"/>
    <property type="match status" value="1"/>
</dbReference>
<dbReference type="CDD" id="cd04301">
    <property type="entry name" value="NAT_SF"/>
    <property type="match status" value="1"/>
</dbReference>
<dbReference type="RefSeq" id="WP_117389863.1">
    <property type="nucleotide sequence ID" value="NZ_QWDC01000001.1"/>
</dbReference>
<dbReference type="Gene3D" id="3.40.630.30">
    <property type="match status" value="1"/>
</dbReference>
<evidence type="ECO:0000313" key="6">
    <source>
        <dbReference type="Proteomes" id="UP000264217"/>
    </source>
</evidence>
<comment type="caution">
    <text evidence="5">The sequence shown here is derived from an EMBL/GenBank/DDBJ whole genome shotgun (WGS) entry which is preliminary data.</text>
</comment>